<feature type="compositionally biased region" description="Basic and acidic residues" evidence="1">
    <location>
        <begin position="45"/>
        <end position="57"/>
    </location>
</feature>
<dbReference type="EMBL" id="DVHU01000103">
    <property type="protein sequence ID" value="HIR93998.1"/>
    <property type="molecule type" value="Genomic_DNA"/>
</dbReference>
<comment type="caution">
    <text evidence="2">The sequence shown here is derived from an EMBL/GenBank/DDBJ whole genome shotgun (WGS) entry which is preliminary data.</text>
</comment>
<reference evidence="2" key="2">
    <citation type="journal article" date="2021" name="PeerJ">
        <title>Extensive microbial diversity within the chicken gut microbiome revealed by metagenomics and culture.</title>
        <authorList>
            <person name="Gilroy R."/>
            <person name="Ravi A."/>
            <person name="Getino M."/>
            <person name="Pursley I."/>
            <person name="Horton D.L."/>
            <person name="Alikhan N.F."/>
            <person name="Baker D."/>
            <person name="Gharbi K."/>
            <person name="Hall N."/>
            <person name="Watson M."/>
            <person name="Adriaenssens E.M."/>
            <person name="Foster-Nyarko E."/>
            <person name="Jarju S."/>
            <person name="Secka A."/>
            <person name="Antonio M."/>
            <person name="Oren A."/>
            <person name="Chaudhuri R.R."/>
            <person name="La Ragione R."/>
            <person name="Hildebrand F."/>
            <person name="Pallen M.J."/>
        </authorList>
    </citation>
    <scope>NUCLEOTIDE SEQUENCE</scope>
    <source>
        <strain evidence="2">ChiSxjej1B13-7041</strain>
    </source>
</reference>
<evidence type="ECO:0000256" key="1">
    <source>
        <dbReference type="SAM" id="MobiDB-lite"/>
    </source>
</evidence>
<accession>A0A9D1ELE0</accession>
<feature type="region of interest" description="Disordered" evidence="1">
    <location>
        <begin position="45"/>
        <end position="78"/>
    </location>
</feature>
<evidence type="ECO:0000313" key="3">
    <source>
        <dbReference type="Proteomes" id="UP000886841"/>
    </source>
</evidence>
<gene>
    <name evidence="2" type="ORF">IAB98_11335</name>
</gene>
<dbReference type="Proteomes" id="UP000886841">
    <property type="component" value="Unassembled WGS sequence"/>
</dbReference>
<proteinExistence type="predicted"/>
<sequence>GEGREAVGYGSGKFLFDQVSYLYIYEFVKAINGIQDGDRIHPEDAHAKQVLIEDERERRKREARRRQEDSGDKNSQSRLGNLISAATWACPGGITPFNRGDLHIYDLVDAVRRSDRLLQYNHTLTGLYAGTLDRKGLDLSSLHWAG</sequence>
<reference evidence="2" key="1">
    <citation type="submission" date="2020-10" db="EMBL/GenBank/DDBJ databases">
        <authorList>
            <person name="Gilroy R."/>
        </authorList>
    </citation>
    <scope>NUCLEOTIDE SEQUENCE</scope>
    <source>
        <strain evidence="2">ChiSxjej1B13-7041</strain>
    </source>
</reference>
<name>A0A9D1ELE0_9FIRM</name>
<dbReference type="AlphaFoldDB" id="A0A9D1ELE0"/>
<protein>
    <submittedName>
        <fullName evidence="2">Uncharacterized protein</fullName>
    </submittedName>
</protein>
<organism evidence="2 3">
    <name type="scientific">Candidatus Egerieimonas intestinavium</name>
    <dbReference type="NCBI Taxonomy" id="2840777"/>
    <lineage>
        <taxon>Bacteria</taxon>
        <taxon>Bacillati</taxon>
        <taxon>Bacillota</taxon>
        <taxon>Clostridia</taxon>
        <taxon>Lachnospirales</taxon>
        <taxon>Lachnospiraceae</taxon>
        <taxon>Lachnospiraceae incertae sedis</taxon>
        <taxon>Candidatus Egerieimonas</taxon>
    </lineage>
</organism>
<feature type="non-terminal residue" evidence="2">
    <location>
        <position position="1"/>
    </location>
</feature>
<evidence type="ECO:0000313" key="2">
    <source>
        <dbReference type="EMBL" id="HIR93998.1"/>
    </source>
</evidence>